<dbReference type="PANTHER" id="PTHR12844:SF10">
    <property type="entry name" value="CONNECTOR ENHANCER OF KINASE SUPPRESSOR OF RAS 1"/>
    <property type="match status" value="1"/>
</dbReference>
<protein>
    <recommendedName>
        <fullName evidence="2">PH domain-containing protein</fullName>
    </recommendedName>
</protein>
<gene>
    <name evidence="3" type="ORF">JRQ81_011854</name>
</gene>
<dbReference type="AlphaFoldDB" id="A0A9Q0X7I4"/>
<evidence type="ECO:0000313" key="4">
    <source>
        <dbReference type="Proteomes" id="UP001142489"/>
    </source>
</evidence>
<keyword evidence="4" id="KW-1185">Reference proteome</keyword>
<feature type="compositionally biased region" description="Basic and acidic residues" evidence="1">
    <location>
        <begin position="29"/>
        <end position="40"/>
    </location>
</feature>
<dbReference type="PANTHER" id="PTHR12844">
    <property type="entry name" value="CONNECTOR ENCHANCER OF KINASE SUPPRESSOR OF RAS"/>
    <property type="match status" value="1"/>
</dbReference>
<feature type="compositionally biased region" description="Acidic residues" evidence="1">
    <location>
        <begin position="231"/>
        <end position="242"/>
    </location>
</feature>
<dbReference type="InterPro" id="IPR011993">
    <property type="entry name" value="PH-like_dom_sf"/>
</dbReference>
<dbReference type="PROSITE" id="PS50003">
    <property type="entry name" value="PH_DOMAIN"/>
    <property type="match status" value="1"/>
</dbReference>
<feature type="compositionally biased region" description="Basic and acidic residues" evidence="1">
    <location>
        <begin position="243"/>
        <end position="259"/>
    </location>
</feature>
<feature type="compositionally biased region" description="Polar residues" evidence="1">
    <location>
        <begin position="262"/>
        <end position="273"/>
    </location>
</feature>
<feature type="compositionally biased region" description="Basic and acidic residues" evidence="1">
    <location>
        <begin position="54"/>
        <end position="64"/>
    </location>
</feature>
<sequence length="429" mass="48514">MAELDGCPDSVLDVPADEEEQKGTSAWHPPDKTRDLHEHLSGSGASAGTELEGEDLRPDPERPMSPEAAIPFPYSGTGATGHSKSRKWGSIEYRRKQKGTATRLSRRRISCQELGQVDCDGWLLKKKDHVGFMAQKWKRFWFVLKGQTLYWYSNPNDEKAVGLINVSAYRLESTKEQKKKYVFQFTHETYKPFVFAAETLADLSMWVSRLITSMMKYNTARKSVPPKQEDCYSETEAEDPEDDSPRHSLERPKRRELAKEQPLSSAMASNQCPGNHPLDSPALGSKEGRSAAPPSPTGDADGDDLESLMKCLQQGGVSLIGKQQVFTREYYRKSFVKRNKNPEINEKIHLVRALQSTLKAKTAELQLLDILLDDSQLTSEKFRQWKEQHQELYQEIQAWWAKKVSQENGARTDCLSDESLGDFISAAVP</sequence>
<dbReference type="Pfam" id="PF00169">
    <property type="entry name" value="PH"/>
    <property type="match status" value="1"/>
</dbReference>
<evidence type="ECO:0000259" key="2">
    <source>
        <dbReference type="PROSITE" id="PS50003"/>
    </source>
</evidence>
<feature type="region of interest" description="Disordered" evidence="1">
    <location>
        <begin position="222"/>
        <end position="304"/>
    </location>
</feature>
<dbReference type="InterPro" id="IPR001849">
    <property type="entry name" value="PH_domain"/>
</dbReference>
<dbReference type="Gene3D" id="2.30.29.30">
    <property type="entry name" value="Pleckstrin-homology domain (PH domain)/Phosphotyrosine-binding domain (PTB)"/>
    <property type="match status" value="1"/>
</dbReference>
<feature type="domain" description="PH" evidence="2">
    <location>
        <begin position="116"/>
        <end position="215"/>
    </location>
</feature>
<evidence type="ECO:0000313" key="3">
    <source>
        <dbReference type="EMBL" id="KAJ7304308.1"/>
    </source>
</evidence>
<evidence type="ECO:0000256" key="1">
    <source>
        <dbReference type="SAM" id="MobiDB-lite"/>
    </source>
</evidence>
<proteinExistence type="predicted"/>
<accession>A0A9Q0X7I4</accession>
<organism evidence="3 4">
    <name type="scientific">Phrynocephalus forsythii</name>
    <dbReference type="NCBI Taxonomy" id="171643"/>
    <lineage>
        <taxon>Eukaryota</taxon>
        <taxon>Metazoa</taxon>
        <taxon>Chordata</taxon>
        <taxon>Craniata</taxon>
        <taxon>Vertebrata</taxon>
        <taxon>Euteleostomi</taxon>
        <taxon>Lepidosauria</taxon>
        <taxon>Squamata</taxon>
        <taxon>Bifurcata</taxon>
        <taxon>Unidentata</taxon>
        <taxon>Episquamata</taxon>
        <taxon>Toxicofera</taxon>
        <taxon>Iguania</taxon>
        <taxon>Acrodonta</taxon>
        <taxon>Agamidae</taxon>
        <taxon>Agaminae</taxon>
        <taxon>Phrynocephalus</taxon>
    </lineage>
</organism>
<dbReference type="SMART" id="SM00233">
    <property type="entry name" value="PH"/>
    <property type="match status" value="1"/>
</dbReference>
<feature type="region of interest" description="Disordered" evidence="1">
    <location>
        <begin position="1"/>
        <end position="88"/>
    </location>
</feature>
<comment type="caution">
    <text evidence="3">The sequence shown here is derived from an EMBL/GenBank/DDBJ whole genome shotgun (WGS) entry which is preliminary data.</text>
</comment>
<dbReference type="OrthoDB" id="2157866at2759"/>
<name>A0A9Q0X7I4_9SAUR</name>
<dbReference type="InterPro" id="IPR051566">
    <property type="entry name" value="CNKSR"/>
</dbReference>
<dbReference type="EMBL" id="JAPFRF010000023">
    <property type="protein sequence ID" value="KAJ7304308.1"/>
    <property type="molecule type" value="Genomic_DNA"/>
</dbReference>
<reference evidence="3" key="1">
    <citation type="journal article" date="2023" name="DNA Res.">
        <title>Chromosome-level genome assembly of Phrynocephalus forsythii using third-generation DNA sequencing and Hi-C analysis.</title>
        <authorList>
            <person name="Qi Y."/>
            <person name="Zhao W."/>
            <person name="Zhao Y."/>
            <person name="Niu C."/>
            <person name="Cao S."/>
            <person name="Zhang Y."/>
        </authorList>
    </citation>
    <scope>NUCLEOTIDE SEQUENCE</scope>
    <source>
        <tissue evidence="3">Muscle</tissue>
    </source>
</reference>
<dbReference type="Proteomes" id="UP001142489">
    <property type="component" value="Unassembled WGS sequence"/>
</dbReference>
<dbReference type="SUPFAM" id="SSF50729">
    <property type="entry name" value="PH domain-like"/>
    <property type="match status" value="1"/>
</dbReference>